<dbReference type="Pfam" id="PF03619">
    <property type="entry name" value="Solute_trans_a"/>
    <property type="match status" value="1"/>
</dbReference>
<reference evidence="6" key="2">
    <citation type="journal article" date="2023" name="IMA Fungus">
        <title>Comparative genomic study of the Penicillium genus elucidates a diverse pangenome and 15 lateral gene transfer events.</title>
        <authorList>
            <person name="Petersen C."/>
            <person name="Sorensen T."/>
            <person name="Nielsen M.R."/>
            <person name="Sondergaard T.E."/>
            <person name="Sorensen J.L."/>
            <person name="Fitzpatrick D.A."/>
            <person name="Frisvad J.C."/>
            <person name="Nielsen K.L."/>
        </authorList>
    </citation>
    <scope>NUCLEOTIDE SEQUENCE</scope>
    <source>
        <strain evidence="6">IBT 35673</strain>
    </source>
</reference>
<evidence type="ECO:0000256" key="1">
    <source>
        <dbReference type="ARBA" id="ARBA00004141"/>
    </source>
</evidence>
<gene>
    <name evidence="6" type="ORF">N7452_009626</name>
</gene>
<dbReference type="SMART" id="SM01417">
    <property type="entry name" value="Solute_trans_a"/>
    <property type="match status" value="1"/>
</dbReference>
<evidence type="ECO:0000256" key="4">
    <source>
        <dbReference type="ARBA" id="ARBA00023136"/>
    </source>
</evidence>
<keyword evidence="4 5" id="KW-0472">Membrane</keyword>
<evidence type="ECO:0008006" key="8">
    <source>
        <dbReference type="Google" id="ProtNLM"/>
    </source>
</evidence>
<sequence>MNALYRRAEGSSSVSCVIPDHIENSGGGPFVGNLSFYHFNMIVSGICTAIVLFMTIGLMGRHAMLMSNPNEQLKIMRVINMIPSYQLLSFLAVCFPNTYLYLQGFTEVFQGIALYAFLMLLCDFLAATEQSKVEFFSSVETNRQWQPKKKRNGLVFLKLTWWCVLQYPIITWMTAITQVVTQAFHVFCLEGSSPHFAHVWIEVITSLSTSIAINAILQFYSKMKGYMKEHHPLTKLLAFKFIVGLVFLEKILFLILTGTHVLVPTKTLTYVDVLIGLPTMVICVQMVPLCFLVLYAYRTKPYEISKTQPIMRPQAYQAVSANGDEEALMRESLKRYQGGWMGWFAWLNYLNPLNLCQDVLDAHRMISKARALQKAQLRHQMQKEADAARYETSSGSSDDS</sequence>
<keyword evidence="3 5" id="KW-1133">Transmembrane helix</keyword>
<evidence type="ECO:0000256" key="2">
    <source>
        <dbReference type="ARBA" id="ARBA00022692"/>
    </source>
</evidence>
<reference evidence="6" key="1">
    <citation type="submission" date="2022-12" db="EMBL/GenBank/DDBJ databases">
        <authorList>
            <person name="Petersen C."/>
        </authorList>
    </citation>
    <scope>NUCLEOTIDE SEQUENCE</scope>
    <source>
        <strain evidence="6">IBT 35673</strain>
    </source>
</reference>
<feature type="transmembrane region" description="Helical" evidence="5">
    <location>
        <begin position="153"/>
        <end position="176"/>
    </location>
</feature>
<dbReference type="InterPro" id="IPR005178">
    <property type="entry name" value="Ostalpha/TMEM184C"/>
</dbReference>
<organism evidence="6 7">
    <name type="scientific">Penicillium brevicompactum</name>
    <dbReference type="NCBI Taxonomy" id="5074"/>
    <lineage>
        <taxon>Eukaryota</taxon>
        <taxon>Fungi</taxon>
        <taxon>Dikarya</taxon>
        <taxon>Ascomycota</taxon>
        <taxon>Pezizomycotina</taxon>
        <taxon>Eurotiomycetes</taxon>
        <taxon>Eurotiomycetidae</taxon>
        <taxon>Eurotiales</taxon>
        <taxon>Aspergillaceae</taxon>
        <taxon>Penicillium</taxon>
    </lineage>
</organism>
<comment type="caution">
    <text evidence="6">The sequence shown here is derived from an EMBL/GenBank/DDBJ whole genome shotgun (WGS) entry which is preliminary data.</text>
</comment>
<feature type="transmembrane region" description="Helical" evidence="5">
    <location>
        <begin position="237"/>
        <end position="263"/>
    </location>
</feature>
<evidence type="ECO:0000256" key="5">
    <source>
        <dbReference type="SAM" id="Phobius"/>
    </source>
</evidence>
<proteinExistence type="predicted"/>
<dbReference type="PANTHER" id="PTHR23423">
    <property type="entry name" value="ORGANIC SOLUTE TRANSPORTER-RELATED"/>
    <property type="match status" value="1"/>
</dbReference>
<evidence type="ECO:0000313" key="6">
    <source>
        <dbReference type="EMBL" id="KAJ5329236.1"/>
    </source>
</evidence>
<dbReference type="EMBL" id="JAPZBQ010000005">
    <property type="protein sequence ID" value="KAJ5329236.1"/>
    <property type="molecule type" value="Genomic_DNA"/>
</dbReference>
<protein>
    <recommendedName>
        <fullName evidence="8">Organic solute transporter Ostalpha-domain-containing protein</fullName>
    </recommendedName>
</protein>
<evidence type="ECO:0000313" key="7">
    <source>
        <dbReference type="Proteomes" id="UP001147695"/>
    </source>
</evidence>
<feature type="transmembrane region" description="Helical" evidence="5">
    <location>
        <begin position="275"/>
        <end position="297"/>
    </location>
</feature>
<dbReference type="AlphaFoldDB" id="A0A9W9Q8Z8"/>
<keyword evidence="2 5" id="KW-0812">Transmembrane</keyword>
<name>A0A9W9Q8Z8_PENBR</name>
<accession>A0A9W9Q8Z8</accession>
<feature type="transmembrane region" description="Helical" evidence="5">
    <location>
        <begin position="78"/>
        <end position="102"/>
    </location>
</feature>
<evidence type="ECO:0000256" key="3">
    <source>
        <dbReference type="ARBA" id="ARBA00022989"/>
    </source>
</evidence>
<feature type="transmembrane region" description="Helical" evidence="5">
    <location>
        <begin position="196"/>
        <end position="217"/>
    </location>
</feature>
<dbReference type="GO" id="GO:0016020">
    <property type="term" value="C:membrane"/>
    <property type="evidence" value="ECO:0007669"/>
    <property type="project" value="UniProtKB-SubCell"/>
</dbReference>
<feature type="transmembrane region" description="Helical" evidence="5">
    <location>
        <begin position="36"/>
        <end position="58"/>
    </location>
</feature>
<comment type="subcellular location">
    <subcellularLocation>
        <location evidence="1">Membrane</location>
        <topology evidence="1">Multi-pass membrane protein</topology>
    </subcellularLocation>
</comment>
<feature type="transmembrane region" description="Helical" evidence="5">
    <location>
        <begin position="108"/>
        <end position="127"/>
    </location>
</feature>
<dbReference type="Proteomes" id="UP001147695">
    <property type="component" value="Unassembled WGS sequence"/>
</dbReference>